<proteinExistence type="predicted"/>
<accession>A0ACB9DQE3</accession>
<sequence>MRMLCTKAILLTVCERERRRSATGRRGWRVESKANWRWVGKRNGRVWRRRSEGRGWEFVEVIVGGGGRITVAGAGLAEGIGGADKVEWQIVGGDSLSKYKAFGWRRYLDKWGLSLSLSFSPVSLR</sequence>
<comment type="caution">
    <text evidence="1">The sequence shown here is derived from an EMBL/GenBank/DDBJ whole genome shotgun (WGS) entry which is preliminary data.</text>
</comment>
<dbReference type="Proteomes" id="UP001055879">
    <property type="component" value="Linkage Group LG03"/>
</dbReference>
<evidence type="ECO:0000313" key="2">
    <source>
        <dbReference type="Proteomes" id="UP001055879"/>
    </source>
</evidence>
<organism evidence="1 2">
    <name type="scientific">Arctium lappa</name>
    <name type="common">Greater burdock</name>
    <name type="synonym">Lappa major</name>
    <dbReference type="NCBI Taxonomy" id="4217"/>
    <lineage>
        <taxon>Eukaryota</taxon>
        <taxon>Viridiplantae</taxon>
        <taxon>Streptophyta</taxon>
        <taxon>Embryophyta</taxon>
        <taxon>Tracheophyta</taxon>
        <taxon>Spermatophyta</taxon>
        <taxon>Magnoliopsida</taxon>
        <taxon>eudicotyledons</taxon>
        <taxon>Gunneridae</taxon>
        <taxon>Pentapetalae</taxon>
        <taxon>asterids</taxon>
        <taxon>campanulids</taxon>
        <taxon>Asterales</taxon>
        <taxon>Asteraceae</taxon>
        <taxon>Carduoideae</taxon>
        <taxon>Cardueae</taxon>
        <taxon>Arctiinae</taxon>
        <taxon>Arctium</taxon>
    </lineage>
</organism>
<name>A0ACB9DQE3_ARCLA</name>
<keyword evidence="2" id="KW-1185">Reference proteome</keyword>
<dbReference type="EMBL" id="CM042049">
    <property type="protein sequence ID" value="KAI3748777.1"/>
    <property type="molecule type" value="Genomic_DNA"/>
</dbReference>
<gene>
    <name evidence="1" type="ORF">L6452_12105</name>
</gene>
<evidence type="ECO:0000313" key="1">
    <source>
        <dbReference type="EMBL" id="KAI3748777.1"/>
    </source>
</evidence>
<reference evidence="2" key="1">
    <citation type="journal article" date="2022" name="Mol. Ecol. Resour.">
        <title>The genomes of chicory, endive, great burdock and yacon provide insights into Asteraceae palaeo-polyploidization history and plant inulin production.</title>
        <authorList>
            <person name="Fan W."/>
            <person name="Wang S."/>
            <person name="Wang H."/>
            <person name="Wang A."/>
            <person name="Jiang F."/>
            <person name="Liu H."/>
            <person name="Zhao H."/>
            <person name="Xu D."/>
            <person name="Zhang Y."/>
        </authorList>
    </citation>
    <scope>NUCLEOTIDE SEQUENCE [LARGE SCALE GENOMIC DNA]</scope>
    <source>
        <strain evidence="2">cv. Niubang</strain>
    </source>
</reference>
<reference evidence="1 2" key="2">
    <citation type="journal article" date="2022" name="Mol. Ecol. Resour.">
        <title>The genomes of chicory, endive, great burdock and yacon provide insights into Asteraceae paleo-polyploidization history and plant inulin production.</title>
        <authorList>
            <person name="Fan W."/>
            <person name="Wang S."/>
            <person name="Wang H."/>
            <person name="Wang A."/>
            <person name="Jiang F."/>
            <person name="Liu H."/>
            <person name="Zhao H."/>
            <person name="Xu D."/>
            <person name="Zhang Y."/>
        </authorList>
    </citation>
    <scope>NUCLEOTIDE SEQUENCE [LARGE SCALE GENOMIC DNA]</scope>
    <source>
        <strain evidence="2">cv. Niubang</strain>
    </source>
</reference>
<protein>
    <submittedName>
        <fullName evidence="1">Uncharacterized protein</fullName>
    </submittedName>
</protein>